<dbReference type="EMBL" id="KZ678554">
    <property type="protein sequence ID" value="PSR79782.1"/>
    <property type="molecule type" value="Genomic_DNA"/>
</dbReference>
<proteinExistence type="predicted"/>
<gene>
    <name evidence="2" type="ORF">BD289DRAFT_441892</name>
</gene>
<dbReference type="InParanoid" id="A0A2T2ZYS9"/>
<sequence length="218" mass="24098">MDENARSTTPPLPPPDFTQSLLQQPQEPSQSESTNSEPQDQDKAAADDQIQDDEMEPEHQESEHLQSGSCSSKTIESVPGSRQSLQQPNGNENANGSAANPARARLTSPDGSDSPGGTPSSLPPFDWSDLESTFEKSLEDANAREKELMAEFGALVKYFNIWGSAASAHDNERATKRLQTRSHFVKLRENELESRRRNYEQVVQAFESAMLLLKQAHS</sequence>
<dbReference type="AlphaFoldDB" id="A0A2T2ZYS9"/>
<dbReference type="OrthoDB" id="5335351at2759"/>
<feature type="region of interest" description="Disordered" evidence="1">
    <location>
        <begin position="1"/>
        <end position="128"/>
    </location>
</feature>
<keyword evidence="3" id="KW-1185">Reference proteome</keyword>
<reference evidence="2 3" key="1">
    <citation type="journal article" date="2018" name="Mycol. Prog.">
        <title>Coniella lustricola, a new species from submerged detritus.</title>
        <authorList>
            <person name="Raudabaugh D.B."/>
            <person name="Iturriaga T."/>
            <person name="Carver A."/>
            <person name="Mondo S."/>
            <person name="Pangilinan J."/>
            <person name="Lipzen A."/>
            <person name="He G."/>
            <person name="Amirebrahimi M."/>
            <person name="Grigoriev I.V."/>
            <person name="Miller A.N."/>
        </authorList>
    </citation>
    <scope>NUCLEOTIDE SEQUENCE [LARGE SCALE GENOMIC DNA]</scope>
    <source>
        <strain evidence="2 3">B22-T-1</strain>
    </source>
</reference>
<evidence type="ECO:0000313" key="2">
    <source>
        <dbReference type="EMBL" id="PSR79782.1"/>
    </source>
</evidence>
<evidence type="ECO:0000256" key="1">
    <source>
        <dbReference type="SAM" id="MobiDB-lite"/>
    </source>
</evidence>
<name>A0A2T2ZYS9_9PEZI</name>
<accession>A0A2T2ZYS9</accession>
<feature type="compositionally biased region" description="Low complexity" evidence="1">
    <location>
        <begin position="88"/>
        <end position="124"/>
    </location>
</feature>
<dbReference type="STRING" id="2025994.A0A2T2ZYS9"/>
<feature type="compositionally biased region" description="Polar residues" evidence="1">
    <location>
        <begin position="65"/>
        <end position="87"/>
    </location>
</feature>
<organism evidence="2 3">
    <name type="scientific">Coniella lustricola</name>
    <dbReference type="NCBI Taxonomy" id="2025994"/>
    <lineage>
        <taxon>Eukaryota</taxon>
        <taxon>Fungi</taxon>
        <taxon>Dikarya</taxon>
        <taxon>Ascomycota</taxon>
        <taxon>Pezizomycotina</taxon>
        <taxon>Sordariomycetes</taxon>
        <taxon>Sordariomycetidae</taxon>
        <taxon>Diaporthales</taxon>
        <taxon>Schizoparmaceae</taxon>
        <taxon>Coniella</taxon>
    </lineage>
</organism>
<dbReference type="Proteomes" id="UP000241462">
    <property type="component" value="Unassembled WGS sequence"/>
</dbReference>
<feature type="compositionally biased region" description="Low complexity" evidence="1">
    <location>
        <begin position="18"/>
        <end position="38"/>
    </location>
</feature>
<evidence type="ECO:0000313" key="3">
    <source>
        <dbReference type="Proteomes" id="UP000241462"/>
    </source>
</evidence>
<protein>
    <submittedName>
        <fullName evidence="2">Uncharacterized protein</fullName>
    </submittedName>
</protein>